<keyword evidence="1" id="KW-0326">Glycosidase</keyword>
<dbReference type="PANTHER" id="PTHR12654">
    <property type="entry name" value="BILE ACID BETA-GLUCOSIDASE-RELATED"/>
    <property type="match status" value="1"/>
</dbReference>
<dbReference type="PIRSF" id="PIRSF028944">
    <property type="entry name" value="Beta_gluc_GBA2"/>
    <property type="match status" value="1"/>
</dbReference>
<feature type="domain" description="Glycosyl-hydrolase family 116 catalytic region" evidence="2">
    <location>
        <begin position="462"/>
        <end position="825"/>
    </location>
</feature>
<dbReference type="Pfam" id="PF04685">
    <property type="entry name" value="DUF608"/>
    <property type="match status" value="1"/>
</dbReference>
<dbReference type="GO" id="GO:0016020">
    <property type="term" value="C:membrane"/>
    <property type="evidence" value="ECO:0007669"/>
    <property type="project" value="InterPro"/>
</dbReference>
<reference evidence="4" key="1">
    <citation type="submission" date="2021-05" db="EMBL/GenBank/DDBJ databases">
        <authorList>
            <person name="Alioto T."/>
            <person name="Alioto T."/>
            <person name="Gomez Garrido J."/>
        </authorList>
    </citation>
    <scope>NUCLEOTIDE SEQUENCE</scope>
</reference>
<dbReference type="PANTHER" id="PTHR12654:SF0">
    <property type="entry name" value="NON-LYSOSOMAL GLUCOSYLCERAMIDASE"/>
    <property type="match status" value="1"/>
</dbReference>
<keyword evidence="1" id="KW-0472">Membrane</keyword>
<sequence>MAAPISKYGFKVKFDHKFPEKWTQKHRPTLFQIWNMIGTIWRYVVYSIYTLYQGKKPIMNFFSPVEPQQRYGVPIGGIGGGSINRGWRGEFCRYQLVPGMYEYTTMWANQFILTVHSDKGTLLYQRVLSPHPPPPDGSLSAWTWSFPREHGSYTGLYPRAWYTYEIPELGLSLVCTQVSPVLPNNYKDSSVPGVVFEWTIVNTSSDAYDLSITFTFQNGRGSKEDTQGGARSLTYKKVLDVQDDSSSGIQGVHILDEMNDMKQAFTLSALTNDETEVSVCSFFDPKGPGREIWTPLSKLGYFENGGVESKVMESQVTQPGQGIGVGLSVRKYIAAGSGTGDSGTGDLNRNEETIEMSLVWTMGVVQFRNRNQTHRRYYSKWFPGENVQSAELMSEYALTHYKEWNQAIDSWQKPTLEDEHLPSWYKSCIFNELYYISDGGTVWFRDEDETALDPEDPRKQFGRFAYLEGHEYRMYNTFDVHFYASFSLGTLWPRLEQCLMQEFRDSVYAVIDQERWLMHSGEWCQRKKPLSVPHDLGNPEEEPFELINAYNIYDVSDWKDLNLKFIISLYRDYTVSHDVGFLSRMFPCALDLIRKCDSFDKQGLGIVQNGGFPDQTFDCWTMTGVSAYCGGLHIAALACLVEMAALLGHEDEKQEFQTKLTKASQVYHDLLWTGSYYRFDSSHSKHSQSIMADQLCGYLFLKASGVNTQAIFPAAHIDKTLDTIFSTNVKGFHLGSMGAVNGMNPDGTLDRFAIQSEEVWTGVTYLLAATMLYEGRQDQAWVTAGGLYRTVYERIGLGFETPEGLTGDRTYRSGGYMRALAVYAMQQAYNKGNKSH</sequence>
<accession>A0A8D8RNV9</accession>
<evidence type="ECO:0000259" key="3">
    <source>
        <dbReference type="Pfam" id="PF12215"/>
    </source>
</evidence>
<dbReference type="GO" id="GO:0004348">
    <property type="term" value="F:glucosylceramidase activity"/>
    <property type="evidence" value="ECO:0007669"/>
    <property type="project" value="UniProtKB-EC"/>
</dbReference>
<dbReference type="InterPro" id="IPR014551">
    <property type="entry name" value="B_Glucosidase_GBA2-typ"/>
</dbReference>
<dbReference type="GO" id="GO:0005975">
    <property type="term" value="P:carbohydrate metabolic process"/>
    <property type="evidence" value="ECO:0007669"/>
    <property type="project" value="InterPro"/>
</dbReference>
<dbReference type="InterPro" id="IPR052566">
    <property type="entry name" value="Non-lysos_glucosylceramidase"/>
</dbReference>
<comment type="catalytic activity">
    <reaction evidence="1">
        <text>a beta-D-glucosyl-(1&lt;-&gt;1')-N-acylsphing-4-enine + H2O = an N-acylsphing-4-enine + D-glucose</text>
        <dbReference type="Rhea" id="RHEA:13269"/>
        <dbReference type="ChEBI" id="CHEBI:4167"/>
        <dbReference type="ChEBI" id="CHEBI:15377"/>
        <dbReference type="ChEBI" id="CHEBI:22801"/>
        <dbReference type="ChEBI" id="CHEBI:52639"/>
        <dbReference type="EC" id="3.2.1.45"/>
    </reaction>
</comment>
<dbReference type="InterPro" id="IPR024462">
    <property type="entry name" value="GH116_N"/>
</dbReference>
<dbReference type="Gene3D" id="1.50.10.10">
    <property type="match status" value="1"/>
</dbReference>
<dbReference type="EC" id="3.2.1.45" evidence="1"/>
<keyword evidence="1" id="KW-0443">Lipid metabolism</keyword>
<protein>
    <recommendedName>
        <fullName evidence="1">Non-lysosomal glucosylceramidase</fullName>
        <shortName evidence="1">NLGase</shortName>
        <ecNumber evidence="1">3.2.1.45</ecNumber>
    </recommendedName>
</protein>
<proteinExistence type="inferred from homology"/>
<comment type="function">
    <text evidence="1">Non-lysosomal glucosylceramidase that catalyzes the hydrolysis of glucosylceramide (GlcCer) to free glucose and ceramide.</text>
</comment>
<dbReference type="InterPro" id="IPR012341">
    <property type="entry name" value="6hp_glycosidase-like_sf"/>
</dbReference>
<dbReference type="InterPro" id="IPR006775">
    <property type="entry name" value="GH116_catalytic"/>
</dbReference>
<keyword evidence="1" id="KW-0378">Hydrolase</keyword>
<evidence type="ECO:0000256" key="1">
    <source>
        <dbReference type="PIRNR" id="PIRNR028944"/>
    </source>
</evidence>
<dbReference type="EMBL" id="HBUF01178216">
    <property type="protein sequence ID" value="CAG6654565.1"/>
    <property type="molecule type" value="Transcribed_RNA"/>
</dbReference>
<dbReference type="Pfam" id="PF12215">
    <property type="entry name" value="Glyco_hydr_116N"/>
    <property type="match status" value="1"/>
</dbReference>
<dbReference type="InterPro" id="IPR008928">
    <property type="entry name" value="6-hairpin_glycosidase_sf"/>
</dbReference>
<dbReference type="AlphaFoldDB" id="A0A8D8RNV9"/>
<organism evidence="4">
    <name type="scientific">Cacopsylla melanoneura</name>
    <dbReference type="NCBI Taxonomy" id="428564"/>
    <lineage>
        <taxon>Eukaryota</taxon>
        <taxon>Metazoa</taxon>
        <taxon>Ecdysozoa</taxon>
        <taxon>Arthropoda</taxon>
        <taxon>Hexapoda</taxon>
        <taxon>Insecta</taxon>
        <taxon>Pterygota</taxon>
        <taxon>Neoptera</taxon>
        <taxon>Paraneoptera</taxon>
        <taxon>Hemiptera</taxon>
        <taxon>Sternorrhyncha</taxon>
        <taxon>Psylloidea</taxon>
        <taxon>Psyllidae</taxon>
        <taxon>Psyllinae</taxon>
        <taxon>Cacopsylla</taxon>
    </lineage>
</organism>
<evidence type="ECO:0000313" key="4">
    <source>
        <dbReference type="EMBL" id="CAG6654565.1"/>
    </source>
</evidence>
<name>A0A8D8RNV9_9HEMI</name>
<dbReference type="SUPFAM" id="SSF48208">
    <property type="entry name" value="Six-hairpin glycosidases"/>
    <property type="match status" value="1"/>
</dbReference>
<evidence type="ECO:0000259" key="2">
    <source>
        <dbReference type="Pfam" id="PF04685"/>
    </source>
</evidence>
<comment type="similarity">
    <text evidence="1">Belongs to the non-lysosomal glucosylceramidase family.</text>
</comment>
<dbReference type="GO" id="GO:0006680">
    <property type="term" value="P:glucosylceramide catabolic process"/>
    <property type="evidence" value="ECO:0007669"/>
    <property type="project" value="InterPro"/>
</dbReference>
<dbReference type="GO" id="GO:0008422">
    <property type="term" value="F:beta-glucosidase activity"/>
    <property type="evidence" value="ECO:0007669"/>
    <property type="project" value="TreeGrafter"/>
</dbReference>
<feature type="domain" description="Glycosyl-hydrolase family 116 N-terminal" evidence="3">
    <location>
        <begin position="72"/>
        <end position="404"/>
    </location>
</feature>